<sequence>VLRATSSQDIQISGSNNDVNNTSASASVSSDVIKEEFLQRQSFTNATDRREQTSFSQTAMAKANSSGNLVERLSDQNLVENMPADIKSTSEDSASLVHATNVNSYKNNETPLQQRFLSEDIKTPDFEKNEVAESKPSGNLDEKLDKQDLEEKIPSYVKKMSKETKVNTDNDHEIQSQQAEVPKRLHNASPVDVNFARSTIAEKVKSLSPSLAGEPVKESSLEKTPRNIKKMISVFESSMSQDRVPLKPLSTKSYRAGSLRVLKDTTVKDYYGSSESSQDNLKDSETSSSTRLRNSFSTGDLRKTLSSIIKNEEQVSSDSDFVEPSETNGSILGVNNEDEANVIVTDTKNLRKSCDEDPTVSGRLRPDNIKYTEKDDVDGKNTSKYNLEYFDHEGSSPWTFLDEKRHFCVTVHGERRMSFISKIPEITVKGDGIVEQGEEMVRVSGKSSPKDEEASNGSFGQAIKIALVVGFGVLVLLFRQREPRYVPSYHFGSCTSNLRQI</sequence>
<feature type="region of interest" description="Disordered" evidence="1">
    <location>
        <begin position="313"/>
        <end position="333"/>
    </location>
</feature>
<dbReference type="EMBL" id="BKCJ010456007">
    <property type="protein sequence ID" value="GFA61752.1"/>
    <property type="molecule type" value="Genomic_DNA"/>
</dbReference>
<feature type="region of interest" description="Disordered" evidence="1">
    <location>
        <begin position="128"/>
        <end position="148"/>
    </location>
</feature>
<proteinExistence type="predicted"/>
<feature type="compositionally biased region" description="Low complexity" evidence="1">
    <location>
        <begin position="15"/>
        <end position="24"/>
    </location>
</feature>
<comment type="caution">
    <text evidence="2">The sequence shown here is derived from an EMBL/GenBank/DDBJ whole genome shotgun (WGS) entry which is preliminary data.</text>
</comment>
<dbReference type="PANTHER" id="PTHR36810">
    <property type="entry name" value="BNACNNG47150D PROTEIN"/>
    <property type="match status" value="1"/>
</dbReference>
<feature type="non-terminal residue" evidence="2">
    <location>
        <position position="1"/>
    </location>
</feature>
<protein>
    <submittedName>
        <fullName evidence="2">Uncharacterized protein</fullName>
    </submittedName>
</protein>
<feature type="compositionally biased region" description="Polar residues" evidence="1">
    <location>
        <begin position="1"/>
        <end position="14"/>
    </location>
</feature>
<gene>
    <name evidence="2" type="ORF">Tci_633724</name>
</gene>
<feature type="compositionally biased region" description="Polar residues" evidence="1">
    <location>
        <begin position="286"/>
        <end position="295"/>
    </location>
</feature>
<evidence type="ECO:0000313" key="2">
    <source>
        <dbReference type="EMBL" id="GFA61752.1"/>
    </source>
</evidence>
<accession>A0A699JWH4</accession>
<evidence type="ECO:0000256" key="1">
    <source>
        <dbReference type="SAM" id="MobiDB-lite"/>
    </source>
</evidence>
<organism evidence="2">
    <name type="scientific">Tanacetum cinerariifolium</name>
    <name type="common">Dalmatian daisy</name>
    <name type="synonym">Chrysanthemum cinerariifolium</name>
    <dbReference type="NCBI Taxonomy" id="118510"/>
    <lineage>
        <taxon>Eukaryota</taxon>
        <taxon>Viridiplantae</taxon>
        <taxon>Streptophyta</taxon>
        <taxon>Embryophyta</taxon>
        <taxon>Tracheophyta</taxon>
        <taxon>Spermatophyta</taxon>
        <taxon>Magnoliopsida</taxon>
        <taxon>eudicotyledons</taxon>
        <taxon>Gunneridae</taxon>
        <taxon>Pentapetalae</taxon>
        <taxon>asterids</taxon>
        <taxon>campanulids</taxon>
        <taxon>Asterales</taxon>
        <taxon>Asteraceae</taxon>
        <taxon>Asteroideae</taxon>
        <taxon>Anthemideae</taxon>
        <taxon>Anthemidinae</taxon>
        <taxon>Tanacetum</taxon>
    </lineage>
</organism>
<dbReference type="AlphaFoldDB" id="A0A699JWH4"/>
<name>A0A699JWH4_TANCI</name>
<feature type="region of interest" description="Disordered" evidence="1">
    <location>
        <begin position="270"/>
        <end position="295"/>
    </location>
</feature>
<feature type="compositionally biased region" description="Polar residues" evidence="1">
    <location>
        <begin position="313"/>
        <end position="330"/>
    </location>
</feature>
<reference evidence="2" key="1">
    <citation type="journal article" date="2019" name="Sci. Rep.">
        <title>Draft genome of Tanacetum cinerariifolium, the natural source of mosquito coil.</title>
        <authorList>
            <person name="Yamashiro T."/>
            <person name="Shiraishi A."/>
            <person name="Satake H."/>
            <person name="Nakayama K."/>
        </authorList>
    </citation>
    <scope>NUCLEOTIDE SEQUENCE</scope>
</reference>
<feature type="region of interest" description="Disordered" evidence="1">
    <location>
        <begin position="1"/>
        <end position="24"/>
    </location>
</feature>
<dbReference type="PANTHER" id="PTHR36810:SF1">
    <property type="entry name" value="OS05G0232200 PROTEIN"/>
    <property type="match status" value="1"/>
</dbReference>